<evidence type="ECO:0000313" key="2">
    <source>
        <dbReference type="Proteomes" id="UP000800036"/>
    </source>
</evidence>
<keyword evidence="2" id="KW-1185">Reference proteome</keyword>
<accession>A0A6A5V345</accession>
<proteinExistence type="predicted"/>
<reference evidence="1" key="1">
    <citation type="journal article" date="2020" name="Stud. Mycol.">
        <title>101 Dothideomycetes genomes: a test case for predicting lifestyles and emergence of pathogens.</title>
        <authorList>
            <person name="Haridas S."/>
            <person name="Albert R."/>
            <person name="Binder M."/>
            <person name="Bloem J."/>
            <person name="Labutti K."/>
            <person name="Salamov A."/>
            <person name="Andreopoulos B."/>
            <person name="Baker S."/>
            <person name="Barry K."/>
            <person name="Bills G."/>
            <person name="Bluhm B."/>
            <person name="Cannon C."/>
            <person name="Castanera R."/>
            <person name="Culley D."/>
            <person name="Daum C."/>
            <person name="Ezra D."/>
            <person name="Gonzalez J."/>
            <person name="Henrissat B."/>
            <person name="Kuo A."/>
            <person name="Liang C."/>
            <person name="Lipzen A."/>
            <person name="Lutzoni F."/>
            <person name="Magnuson J."/>
            <person name="Mondo S."/>
            <person name="Nolan M."/>
            <person name="Ohm R."/>
            <person name="Pangilinan J."/>
            <person name="Park H.-J."/>
            <person name="Ramirez L."/>
            <person name="Alfaro M."/>
            <person name="Sun H."/>
            <person name="Tritt A."/>
            <person name="Yoshinaga Y."/>
            <person name="Zwiers L.-H."/>
            <person name="Turgeon B."/>
            <person name="Goodwin S."/>
            <person name="Spatafora J."/>
            <person name="Crous P."/>
            <person name="Grigoriev I."/>
        </authorList>
    </citation>
    <scope>NUCLEOTIDE SEQUENCE</scope>
    <source>
        <strain evidence="1">CBS 107.79</strain>
    </source>
</reference>
<sequence length="166" mass="17770">MRRSNRHSRCSVEWAYNEGLVQICVGDSRSATHCVNSVLACSDIVFPFPSFLKKKKNKNKERRETVSARCRDYRDSTSCRSIVAMPAMCSSASNQRRCGAGGIEAPTSFADQIRAAAGQLRCSCRVGGAGVGVTQAEGHLPDTGGRVVADAVLGGSVEGSERRGEK</sequence>
<organism evidence="1 2">
    <name type="scientific">Bimuria novae-zelandiae CBS 107.79</name>
    <dbReference type="NCBI Taxonomy" id="1447943"/>
    <lineage>
        <taxon>Eukaryota</taxon>
        <taxon>Fungi</taxon>
        <taxon>Dikarya</taxon>
        <taxon>Ascomycota</taxon>
        <taxon>Pezizomycotina</taxon>
        <taxon>Dothideomycetes</taxon>
        <taxon>Pleosporomycetidae</taxon>
        <taxon>Pleosporales</taxon>
        <taxon>Massarineae</taxon>
        <taxon>Didymosphaeriaceae</taxon>
        <taxon>Bimuria</taxon>
    </lineage>
</organism>
<protein>
    <submittedName>
        <fullName evidence="1">Uncharacterized protein</fullName>
    </submittedName>
</protein>
<dbReference type="Proteomes" id="UP000800036">
    <property type="component" value="Unassembled WGS sequence"/>
</dbReference>
<gene>
    <name evidence="1" type="ORF">BU23DRAFT_555982</name>
</gene>
<dbReference type="AlphaFoldDB" id="A0A6A5V345"/>
<evidence type="ECO:0000313" key="1">
    <source>
        <dbReference type="EMBL" id="KAF1971444.1"/>
    </source>
</evidence>
<dbReference type="EMBL" id="ML976693">
    <property type="protein sequence ID" value="KAF1971444.1"/>
    <property type="molecule type" value="Genomic_DNA"/>
</dbReference>
<name>A0A6A5V345_9PLEO</name>